<organism evidence="1 2">
    <name type="scientific">Megasphaera hexanoica</name>
    <dbReference type="NCBI Taxonomy" id="1675036"/>
    <lineage>
        <taxon>Bacteria</taxon>
        <taxon>Bacillati</taxon>
        <taxon>Bacillota</taxon>
        <taxon>Negativicutes</taxon>
        <taxon>Veillonellales</taxon>
        <taxon>Veillonellaceae</taxon>
        <taxon>Megasphaera</taxon>
    </lineage>
</organism>
<accession>A0A848BPK5</accession>
<proteinExistence type="predicted"/>
<dbReference type="Proteomes" id="UP000591071">
    <property type="component" value="Unassembled WGS sequence"/>
</dbReference>
<dbReference type="RefSeq" id="WP_170087045.1">
    <property type="nucleotide sequence ID" value="NZ_JABAFG010000001.1"/>
</dbReference>
<reference evidence="1 2" key="1">
    <citation type="submission" date="2020-04" db="EMBL/GenBank/DDBJ databases">
        <authorList>
            <person name="Hitch T.C.A."/>
            <person name="Wylensek D."/>
            <person name="Clavel T."/>
        </authorList>
    </citation>
    <scope>NUCLEOTIDE SEQUENCE [LARGE SCALE GENOMIC DNA]</scope>
    <source>
        <strain evidence="1 2">Oil-RF-744-FAT-WT-6-1</strain>
    </source>
</reference>
<comment type="caution">
    <text evidence="1">The sequence shown here is derived from an EMBL/GenBank/DDBJ whole genome shotgun (WGS) entry which is preliminary data.</text>
</comment>
<name>A0A848BPK5_9FIRM</name>
<gene>
    <name evidence="1" type="ORF">HF872_01040</name>
</gene>
<sequence length="203" mass="23750">MRSQFFDGFDFAEYKFSIVAVEHVDEFFNIEKYGLHPVIYDESCLRGYACIFGFTEDKHLALHKLFTNNNGRPAPSIDGIKPVPFHSPAGDLRYDLELAIPYSGSILIANGFIQKYFVPFGFQIPHAFKKVYELTFDQGLFVRVEDRSEAARQLRIEYKEPLPPEKKLRLRVAHWFNKPEEYGFDDETLAQYMDLSYDTKYLF</sequence>
<dbReference type="AlphaFoldDB" id="A0A848BPK5"/>
<protein>
    <submittedName>
        <fullName evidence="1">Uncharacterized protein</fullName>
    </submittedName>
</protein>
<evidence type="ECO:0000313" key="1">
    <source>
        <dbReference type="EMBL" id="NME27215.1"/>
    </source>
</evidence>
<evidence type="ECO:0000313" key="2">
    <source>
        <dbReference type="Proteomes" id="UP000591071"/>
    </source>
</evidence>
<dbReference type="EMBL" id="JABAFG010000001">
    <property type="protein sequence ID" value="NME27215.1"/>
    <property type="molecule type" value="Genomic_DNA"/>
</dbReference>